<dbReference type="EMBL" id="CALTRL010006054">
    <property type="protein sequence ID" value="CAH7689240.1"/>
    <property type="molecule type" value="Genomic_DNA"/>
</dbReference>
<gene>
    <name evidence="5" type="ORF">PPACK8108_LOCUS24274</name>
</gene>
<name>A0AAV0BSJ7_PHAPC</name>
<dbReference type="InterPro" id="IPR001138">
    <property type="entry name" value="Zn2Cys6_DnaBD"/>
</dbReference>
<keyword evidence="6" id="KW-1185">Reference proteome</keyword>
<dbReference type="CDD" id="cd00067">
    <property type="entry name" value="GAL4"/>
    <property type="match status" value="1"/>
</dbReference>
<keyword evidence="2" id="KW-0539">Nucleus</keyword>
<dbReference type="CDD" id="cd12148">
    <property type="entry name" value="fungal_TF_MHR"/>
    <property type="match status" value="1"/>
</dbReference>
<dbReference type="GO" id="GO:0000981">
    <property type="term" value="F:DNA-binding transcription factor activity, RNA polymerase II-specific"/>
    <property type="evidence" value="ECO:0007669"/>
    <property type="project" value="InterPro"/>
</dbReference>
<evidence type="ECO:0000256" key="1">
    <source>
        <dbReference type="ARBA" id="ARBA00004123"/>
    </source>
</evidence>
<evidence type="ECO:0000259" key="4">
    <source>
        <dbReference type="PROSITE" id="PS50048"/>
    </source>
</evidence>
<dbReference type="GO" id="GO:0005634">
    <property type="term" value="C:nucleus"/>
    <property type="evidence" value="ECO:0007669"/>
    <property type="project" value="UniProtKB-SubCell"/>
</dbReference>
<dbReference type="PROSITE" id="PS50048">
    <property type="entry name" value="ZN2_CY6_FUNGAL_2"/>
    <property type="match status" value="1"/>
</dbReference>
<dbReference type="Pfam" id="PF00172">
    <property type="entry name" value="Zn_clus"/>
    <property type="match status" value="1"/>
</dbReference>
<dbReference type="GO" id="GO:0008270">
    <property type="term" value="F:zinc ion binding"/>
    <property type="evidence" value="ECO:0007669"/>
    <property type="project" value="InterPro"/>
</dbReference>
<feature type="compositionally biased region" description="Polar residues" evidence="3">
    <location>
        <begin position="100"/>
        <end position="122"/>
    </location>
</feature>
<comment type="caution">
    <text evidence="5">The sequence shown here is derived from an EMBL/GenBank/DDBJ whole genome shotgun (WGS) entry which is preliminary data.</text>
</comment>
<dbReference type="InterPro" id="IPR050613">
    <property type="entry name" value="Sec_Metabolite_Reg"/>
</dbReference>
<feature type="compositionally biased region" description="Polar residues" evidence="3">
    <location>
        <begin position="76"/>
        <end position="89"/>
    </location>
</feature>
<evidence type="ECO:0000313" key="5">
    <source>
        <dbReference type="EMBL" id="CAH7689240.1"/>
    </source>
</evidence>
<evidence type="ECO:0000256" key="3">
    <source>
        <dbReference type="SAM" id="MobiDB-lite"/>
    </source>
</evidence>
<evidence type="ECO:0000313" key="6">
    <source>
        <dbReference type="Proteomes" id="UP001153365"/>
    </source>
</evidence>
<evidence type="ECO:0000256" key="2">
    <source>
        <dbReference type="ARBA" id="ARBA00023242"/>
    </source>
</evidence>
<dbReference type="Gene3D" id="4.10.240.10">
    <property type="entry name" value="Zn(2)-C6 fungal-type DNA-binding domain"/>
    <property type="match status" value="1"/>
</dbReference>
<dbReference type="AlphaFoldDB" id="A0AAV0BSJ7"/>
<dbReference type="SUPFAM" id="SSF57701">
    <property type="entry name" value="Zn2/Cys6 DNA-binding domain"/>
    <property type="match status" value="1"/>
</dbReference>
<feature type="region of interest" description="Disordered" evidence="3">
    <location>
        <begin position="65"/>
        <end position="126"/>
    </location>
</feature>
<protein>
    <submittedName>
        <fullName evidence="5">Expressed protein</fullName>
    </submittedName>
</protein>
<dbReference type="Proteomes" id="UP001153365">
    <property type="component" value="Unassembled WGS sequence"/>
</dbReference>
<dbReference type="PANTHER" id="PTHR31001">
    <property type="entry name" value="UNCHARACTERIZED TRANSCRIPTIONAL REGULATORY PROTEIN"/>
    <property type="match status" value="1"/>
</dbReference>
<feature type="domain" description="Zn(2)-C6 fungal-type" evidence="4">
    <location>
        <begin position="130"/>
        <end position="159"/>
    </location>
</feature>
<dbReference type="InterPro" id="IPR036864">
    <property type="entry name" value="Zn2-C6_fun-type_DNA-bd_sf"/>
</dbReference>
<comment type="subcellular location">
    <subcellularLocation>
        <location evidence="1">Nucleus</location>
    </subcellularLocation>
</comment>
<accession>A0AAV0BSJ7</accession>
<proteinExistence type="predicted"/>
<dbReference type="PANTHER" id="PTHR31001:SF89">
    <property type="entry name" value="ZN(2)-C6 FUNGAL-TYPE DOMAIN-CONTAINING PROTEIN"/>
    <property type="match status" value="1"/>
</dbReference>
<organism evidence="5 6">
    <name type="scientific">Phakopsora pachyrhizi</name>
    <name type="common">Asian soybean rust disease fungus</name>
    <dbReference type="NCBI Taxonomy" id="170000"/>
    <lineage>
        <taxon>Eukaryota</taxon>
        <taxon>Fungi</taxon>
        <taxon>Dikarya</taxon>
        <taxon>Basidiomycota</taxon>
        <taxon>Pucciniomycotina</taxon>
        <taxon>Pucciniomycetes</taxon>
        <taxon>Pucciniales</taxon>
        <taxon>Phakopsoraceae</taxon>
        <taxon>Phakopsora</taxon>
    </lineage>
</organism>
<sequence length="765" mass="86861">MNFIHHSTQLQPDLNQQGEDESIRTFALEHTTQSIRSAHIISSQHNAEHNLQLFPTSNSALKFESEKLPSSSSPSTKIQLSFPSTSSPSLDPIASRPTPEITTVIQSNSQTPSNKSSTAVSKSRTRPITKCDRCRTRKCACDSHHPCSTCRTSGANCIYTEGKPIANGNSPLAISTKARKKRMITNSSSLKNERRRLDEKFGKLQLLLQDAAISASLQSHPSGSASSLALIEVDLEVDNLVTHFSKLWLREEPDLSFFRSSHPTLVRVRQYDLPRWRLSQTWATWSDHPAAGPEQQVTRFDRSFLPLRAECRSHCKRFFMHCDWYFELLTQSEINAAAEEVYHFNELDINPETPAQWTRIALALAICRLSLACLDWITTAETERISRKRGEKILRWCDLSVLALKCAGFDQNPTVDGIRVLVILLSTIFFETDYGLMGCSPPMLRLRRVAMDVAYRLNLNRDPERNFSSKEKDDRRRMWWSLVVIDSHFYATGASTDGVIRLQASDVRLPEFRQVNSTERGGYEAFQPLDLRSARTRFELGRLNNRCCQLFSQKRPLATMADIWSLDKEIVELEKRVPVDQRLSVDGKRVLSPQNLPVHNQIKVDEALWNGQQIFYIAIWHIRSKIHRGLLYTNQTSEAAQRGINLPMHRDIVKNGSLLLLDLYSHTKLPTAFVSAIASATLTLTLELIERPSDDDNLEIQKKVLECYSRLKTNPSPIITRACQVLDYFLMAIPSRLGTVLPNGLRGLAGWRQMSEKDVSKGKNF</sequence>
<reference evidence="5" key="1">
    <citation type="submission" date="2022-06" db="EMBL/GenBank/DDBJ databases">
        <authorList>
            <consortium name="SYNGENTA / RWTH Aachen University"/>
        </authorList>
    </citation>
    <scope>NUCLEOTIDE SEQUENCE</scope>
</reference>